<name>A0A5N6INI6_9EURO</name>
<evidence type="ECO:0000313" key="1">
    <source>
        <dbReference type="EMBL" id="KAB8266683.1"/>
    </source>
</evidence>
<protein>
    <submittedName>
        <fullName evidence="1">Uncharacterized protein</fullName>
    </submittedName>
</protein>
<gene>
    <name evidence="1" type="ORF">BDV30DRAFT_232268</name>
</gene>
<dbReference type="Proteomes" id="UP000326289">
    <property type="component" value="Unassembled WGS sequence"/>
</dbReference>
<accession>A0A5N6INI6</accession>
<dbReference type="AlphaFoldDB" id="A0A5N6INI6"/>
<proteinExistence type="predicted"/>
<keyword evidence="2" id="KW-1185">Reference proteome</keyword>
<reference evidence="1 2" key="1">
    <citation type="submission" date="2019-04" db="EMBL/GenBank/DDBJ databases">
        <title>Fungal friends and foes A comparative genomics study of 23 Aspergillus species from section Flavi.</title>
        <authorList>
            <consortium name="DOE Joint Genome Institute"/>
            <person name="Kjaerbolling I."/>
            <person name="Vesth T.C."/>
            <person name="Frisvad J.C."/>
            <person name="Nybo J.L."/>
            <person name="Theobald S."/>
            <person name="Kildgaard S."/>
            <person name="Petersen T.I."/>
            <person name="Kuo A."/>
            <person name="Sato A."/>
            <person name="Lyhne E.K."/>
            <person name="Kogle M.E."/>
            <person name="Wiebenga A."/>
            <person name="Kun R.S."/>
            <person name="Lubbers R.J."/>
            <person name="Makela M.R."/>
            <person name="Barry K."/>
            <person name="Chovatia M."/>
            <person name="Clum A."/>
            <person name="Daum C."/>
            <person name="Haridas S."/>
            <person name="He G."/>
            <person name="LaButti K."/>
            <person name="Lipzen A."/>
            <person name="Mondo S."/>
            <person name="Pangilinan J."/>
            <person name="Riley R."/>
            <person name="Salamov A."/>
            <person name="Simmons B.A."/>
            <person name="Magnuson J.K."/>
            <person name="Henrissat B."/>
            <person name="Mortensen U.H."/>
            <person name="Larsen T.O."/>
            <person name="De vries R.P."/>
            <person name="Grigoriev I.V."/>
            <person name="Machida M."/>
            <person name="Baker S.E."/>
            <person name="Andersen M.R."/>
        </authorList>
    </citation>
    <scope>NUCLEOTIDE SEQUENCE [LARGE SCALE GENOMIC DNA]</scope>
    <source>
        <strain evidence="1 2">CBS 117635</strain>
    </source>
</reference>
<evidence type="ECO:0000313" key="2">
    <source>
        <dbReference type="Proteomes" id="UP000326289"/>
    </source>
</evidence>
<sequence length="124" mass="13616">MTLACDTPYPLNHELAHTLLPGPYIHPINGLNVWLDTFQNSPSRREDPAIESAKRSRLPTLNYPEANIPAIADRTCMWHILMASSVLPAMTTLSVAHNGVNPWLSDDNAPPEDVDIIAAKLLPA</sequence>
<organism evidence="1 2">
    <name type="scientific">Aspergillus minisclerotigenes</name>
    <dbReference type="NCBI Taxonomy" id="656917"/>
    <lineage>
        <taxon>Eukaryota</taxon>
        <taxon>Fungi</taxon>
        <taxon>Dikarya</taxon>
        <taxon>Ascomycota</taxon>
        <taxon>Pezizomycotina</taxon>
        <taxon>Eurotiomycetes</taxon>
        <taxon>Eurotiomycetidae</taxon>
        <taxon>Eurotiales</taxon>
        <taxon>Aspergillaceae</taxon>
        <taxon>Aspergillus</taxon>
        <taxon>Aspergillus subgen. Circumdati</taxon>
    </lineage>
</organism>
<dbReference type="EMBL" id="ML732944">
    <property type="protein sequence ID" value="KAB8266683.1"/>
    <property type="molecule type" value="Genomic_DNA"/>
</dbReference>